<dbReference type="CDD" id="cd09755">
    <property type="entry name" value="Cas2_I-E"/>
    <property type="match status" value="1"/>
</dbReference>
<dbReference type="EMBL" id="CP029754">
    <property type="protein sequence ID" value="QDD70417.1"/>
    <property type="molecule type" value="Genomic_DNA"/>
</dbReference>
<dbReference type="NCBIfam" id="TIGR01873">
    <property type="entry name" value="cas_CT1978"/>
    <property type="match status" value="1"/>
</dbReference>
<evidence type="ECO:0000313" key="10">
    <source>
        <dbReference type="Proteomes" id="UP000312326"/>
    </source>
</evidence>
<dbReference type="GO" id="GO:0003676">
    <property type="term" value="F:nucleic acid binding"/>
    <property type="evidence" value="ECO:0007669"/>
    <property type="project" value="InterPro"/>
</dbReference>
<keyword evidence="4" id="KW-0540">Nuclease</keyword>
<accession>A0A3R5YQ69</accession>
<dbReference type="GO" id="GO:0005829">
    <property type="term" value="C:cytosol"/>
    <property type="evidence" value="ECO:0007669"/>
    <property type="project" value="TreeGrafter"/>
</dbReference>
<evidence type="ECO:0000313" key="9">
    <source>
        <dbReference type="EMBL" id="QDD70417.1"/>
    </source>
</evidence>
<evidence type="ECO:0000256" key="2">
    <source>
        <dbReference type="ARBA" id="ARBA00022695"/>
    </source>
</evidence>
<protein>
    <recommendedName>
        <fullName evidence="7">DNA polymerase III polC-type</fullName>
    </recommendedName>
</protein>
<dbReference type="Gene3D" id="3.30.70.240">
    <property type="match status" value="1"/>
</dbReference>
<dbReference type="GO" id="GO:0008408">
    <property type="term" value="F:3'-5' exonuclease activity"/>
    <property type="evidence" value="ECO:0007669"/>
    <property type="project" value="TreeGrafter"/>
</dbReference>
<evidence type="ECO:0000256" key="3">
    <source>
        <dbReference type="ARBA" id="ARBA00022705"/>
    </source>
</evidence>
<keyword evidence="5" id="KW-0269">Exonuclease</keyword>
<reference evidence="9 10" key="1">
    <citation type="submission" date="2018-06" db="EMBL/GenBank/DDBJ databases">
        <title>Complete genome sequnece of Lactobacillus amylovorus PMRA3.</title>
        <authorList>
            <person name="Nam Y.-D."/>
            <person name="Chung W.-H."/>
            <person name="Park Y.S."/>
            <person name="Kang J."/>
        </authorList>
    </citation>
    <scope>NUCLEOTIDE SEQUENCE [LARGE SCALE GENOMIC DNA]</scope>
    <source>
        <strain evidence="9 10">PMRA3</strain>
    </source>
</reference>
<dbReference type="AlphaFoldDB" id="A0A3R5YQ69"/>
<evidence type="ECO:0000256" key="5">
    <source>
        <dbReference type="ARBA" id="ARBA00022839"/>
    </source>
</evidence>
<dbReference type="Gene3D" id="3.30.420.10">
    <property type="entry name" value="Ribonuclease H-like superfamily/Ribonuclease H"/>
    <property type="match status" value="1"/>
</dbReference>
<dbReference type="PANTHER" id="PTHR30231:SF41">
    <property type="entry name" value="DNA POLYMERASE III SUBUNIT EPSILON"/>
    <property type="match status" value="1"/>
</dbReference>
<evidence type="ECO:0000256" key="7">
    <source>
        <dbReference type="ARBA" id="ARBA00070925"/>
    </source>
</evidence>
<dbReference type="GeneID" id="66523809"/>
<dbReference type="PANTHER" id="PTHR30231">
    <property type="entry name" value="DNA POLYMERASE III SUBUNIT EPSILON"/>
    <property type="match status" value="1"/>
</dbReference>
<sequence length="298" mass="33896">MIVITLTKVPNSLRGDLTKWCQEIQTGVYVGSFSARIREMLWSRILKNIGTGEATLVYSTNNELGYTFRTTRRDKRVVDFDGVPLMMQMIETPPIRHGFSKAAKYHKSKKFSKKTNISNNMIKGAIKNDFIAVDLETTGLNTSRSKIISIGAIKENLKGEEEQFYRLIKINEAIPEKITELTGLTSKVLNERGVTLEQALNEFRKFVGSEMIVGYNLSFDNNFLLKAYLSIGQRALVNSMKDLMGIVKEKDIFLDNYDLETVLKEYGIKNDNRHNALSDARATFKLAKELNKKGYLQI</sequence>
<proteinExistence type="predicted"/>
<dbReference type="FunFam" id="3.30.420.10:FF:000045">
    <property type="entry name" value="3'-5' exonuclease DinG"/>
    <property type="match status" value="1"/>
</dbReference>
<evidence type="ECO:0000256" key="4">
    <source>
        <dbReference type="ARBA" id="ARBA00022722"/>
    </source>
</evidence>
<dbReference type="InterPro" id="IPR010152">
    <property type="entry name" value="CRISPR-assoc_prot_Cas2_sub"/>
</dbReference>
<dbReference type="CDD" id="cd06127">
    <property type="entry name" value="DEDDh"/>
    <property type="match status" value="1"/>
</dbReference>
<evidence type="ECO:0000256" key="1">
    <source>
        <dbReference type="ARBA" id="ARBA00022679"/>
    </source>
</evidence>
<gene>
    <name evidence="9" type="primary">cas2e</name>
    <name evidence="9" type="ORF">DM298_05775</name>
</gene>
<keyword evidence="6" id="KW-0239">DNA-directed DNA polymerase</keyword>
<dbReference type="InterPro" id="IPR013520">
    <property type="entry name" value="Ribonucl_H"/>
</dbReference>
<dbReference type="SUPFAM" id="SSF53098">
    <property type="entry name" value="Ribonuclease H-like"/>
    <property type="match status" value="1"/>
</dbReference>
<organism evidence="9 10">
    <name type="scientific">Lactobacillus amylovorus</name>
    <dbReference type="NCBI Taxonomy" id="1604"/>
    <lineage>
        <taxon>Bacteria</taxon>
        <taxon>Bacillati</taxon>
        <taxon>Bacillota</taxon>
        <taxon>Bacilli</taxon>
        <taxon>Lactobacillales</taxon>
        <taxon>Lactobacillaceae</taxon>
        <taxon>Lactobacillus</taxon>
    </lineage>
</organism>
<dbReference type="Proteomes" id="UP000312326">
    <property type="component" value="Chromosome"/>
</dbReference>
<dbReference type="SMART" id="SM00479">
    <property type="entry name" value="EXOIII"/>
    <property type="match status" value="1"/>
</dbReference>
<dbReference type="Pfam" id="PF09707">
    <property type="entry name" value="Cas_Cas2CT1978"/>
    <property type="match status" value="1"/>
</dbReference>
<dbReference type="GO" id="GO:0045004">
    <property type="term" value="P:DNA replication proofreading"/>
    <property type="evidence" value="ECO:0007669"/>
    <property type="project" value="TreeGrafter"/>
</dbReference>
<keyword evidence="3" id="KW-0235">DNA replication</keyword>
<dbReference type="GO" id="GO:0003887">
    <property type="term" value="F:DNA-directed DNA polymerase activity"/>
    <property type="evidence" value="ECO:0007669"/>
    <property type="project" value="UniProtKB-KW"/>
</dbReference>
<dbReference type="Pfam" id="PF00929">
    <property type="entry name" value="RNase_T"/>
    <property type="match status" value="1"/>
</dbReference>
<dbReference type="InterPro" id="IPR036397">
    <property type="entry name" value="RNaseH_sf"/>
</dbReference>
<evidence type="ECO:0000256" key="6">
    <source>
        <dbReference type="ARBA" id="ARBA00022932"/>
    </source>
</evidence>
<feature type="domain" description="Exonuclease" evidence="8">
    <location>
        <begin position="129"/>
        <end position="296"/>
    </location>
</feature>
<keyword evidence="2" id="KW-0548">Nucleotidyltransferase</keyword>
<keyword evidence="1" id="KW-0808">Transferase</keyword>
<name>A0A3R5YQ69_LACAM</name>
<keyword evidence="5" id="KW-0378">Hydrolase</keyword>
<dbReference type="RefSeq" id="WP_014565817.1">
    <property type="nucleotide sequence ID" value="NZ_CABJBR010000061.1"/>
</dbReference>
<dbReference type="InterPro" id="IPR012337">
    <property type="entry name" value="RNaseH-like_sf"/>
</dbReference>
<evidence type="ECO:0000259" key="8">
    <source>
        <dbReference type="SMART" id="SM00479"/>
    </source>
</evidence>